<evidence type="ECO:0000313" key="3">
    <source>
        <dbReference type="Proteomes" id="UP000541610"/>
    </source>
</evidence>
<protein>
    <submittedName>
        <fullName evidence="1">Uncharacterized protein</fullName>
    </submittedName>
</protein>
<evidence type="ECO:0000313" key="4">
    <source>
        <dbReference type="Proteomes" id="UP000553632"/>
    </source>
</evidence>
<dbReference type="Proteomes" id="UP000541610">
    <property type="component" value="Unassembled WGS sequence"/>
</dbReference>
<proteinExistence type="predicted"/>
<dbReference type="EMBL" id="JABANP010000190">
    <property type="protein sequence ID" value="KAF4687321.1"/>
    <property type="molecule type" value="Genomic_DNA"/>
</dbReference>
<organism evidence="1 3">
    <name type="scientific">Perkinsus olseni</name>
    <name type="common">Perkinsus atlanticus</name>
    <dbReference type="NCBI Taxonomy" id="32597"/>
    <lineage>
        <taxon>Eukaryota</taxon>
        <taxon>Sar</taxon>
        <taxon>Alveolata</taxon>
        <taxon>Perkinsozoa</taxon>
        <taxon>Perkinsea</taxon>
        <taxon>Perkinsida</taxon>
        <taxon>Perkinsidae</taxon>
        <taxon>Perkinsus</taxon>
    </lineage>
</organism>
<dbReference type="EMBL" id="JABANO010001745">
    <property type="protein sequence ID" value="KAF4758176.1"/>
    <property type="molecule type" value="Genomic_DNA"/>
</dbReference>
<dbReference type="AlphaFoldDB" id="A0A7J6NW83"/>
<evidence type="ECO:0000313" key="1">
    <source>
        <dbReference type="EMBL" id="KAF4687321.1"/>
    </source>
</evidence>
<gene>
    <name evidence="1" type="ORF">FOZ60_004144</name>
    <name evidence="2" type="ORF">FOZ63_013526</name>
</gene>
<reference evidence="3 4" key="1">
    <citation type="submission" date="2020-04" db="EMBL/GenBank/DDBJ databases">
        <title>Perkinsus olseni comparative genomics.</title>
        <authorList>
            <person name="Bogema D.R."/>
        </authorList>
    </citation>
    <scope>NUCLEOTIDE SEQUENCE [LARGE SCALE GENOMIC DNA]</scope>
    <source>
        <strain evidence="1">00978-12</strain>
        <strain evidence="2 4">ATCC PRA-207</strain>
    </source>
</reference>
<dbReference type="OrthoDB" id="10318953at2759"/>
<keyword evidence="4" id="KW-1185">Reference proteome</keyword>
<evidence type="ECO:0000313" key="2">
    <source>
        <dbReference type="EMBL" id="KAF4758176.1"/>
    </source>
</evidence>
<accession>A0A7J6NW83</accession>
<name>A0A7J6NW83_PEROL</name>
<dbReference type="Proteomes" id="UP000553632">
    <property type="component" value="Unassembled WGS sequence"/>
</dbReference>
<sequence>MASTLVSVDENDTVHLFHRCFLSTQDPIFRAGPYGLRAGSTAGVYDIDYDGTAGGIDSLHARIQERCPDAGIVDSDFRSITYASRDTLILSMSNETITAARVDTNYEIWYHYIFGDVELEFYVRARSEVHVRATCGVTSPRRVEAFLCLTTEGVPYPEFGIHPWFRQAFNDFKTAMQSECDIALAPGDLERVIFATKERCSPNSEVNLWL</sequence>
<comment type="caution">
    <text evidence="1">The sequence shown here is derived from an EMBL/GenBank/DDBJ whole genome shotgun (WGS) entry which is preliminary data.</text>
</comment>